<feature type="region of interest" description="Disordered" evidence="3">
    <location>
        <begin position="47"/>
        <end position="77"/>
    </location>
</feature>
<dbReference type="Gene3D" id="2.40.50.140">
    <property type="entry name" value="Nucleic acid-binding proteins"/>
    <property type="match status" value="1"/>
</dbReference>
<proteinExistence type="predicted"/>
<dbReference type="EMBL" id="QHHQ01000005">
    <property type="protein sequence ID" value="RAH99214.1"/>
    <property type="molecule type" value="Genomic_DNA"/>
</dbReference>
<dbReference type="SUPFAM" id="SSF50249">
    <property type="entry name" value="Nucleic acid-binding proteins"/>
    <property type="match status" value="1"/>
</dbReference>
<keyword evidence="5" id="KW-1185">Reference proteome</keyword>
<keyword evidence="1 2" id="KW-0238">DNA-binding</keyword>
<feature type="compositionally biased region" description="Polar residues" evidence="3">
    <location>
        <begin position="25"/>
        <end position="34"/>
    </location>
</feature>
<evidence type="ECO:0000313" key="4">
    <source>
        <dbReference type="EMBL" id="RAH99214.1"/>
    </source>
</evidence>
<dbReference type="InterPro" id="IPR012340">
    <property type="entry name" value="NA-bd_OB-fold"/>
</dbReference>
<evidence type="ECO:0008006" key="6">
    <source>
        <dbReference type="Google" id="ProtNLM"/>
    </source>
</evidence>
<dbReference type="PROSITE" id="PS50935">
    <property type="entry name" value="SSB"/>
    <property type="match status" value="1"/>
</dbReference>
<name>A0A8B2NI43_9HYPH</name>
<sequence>MHRPPYAGRSAGRLQPRGQARGSRSLRSASPTEATVNRVQLIGYVGGAPETRQTPNGTHVATFQSSNPAPFDDDVPF</sequence>
<evidence type="ECO:0000313" key="5">
    <source>
        <dbReference type="Proteomes" id="UP000249590"/>
    </source>
</evidence>
<evidence type="ECO:0000256" key="3">
    <source>
        <dbReference type="SAM" id="MobiDB-lite"/>
    </source>
</evidence>
<dbReference type="GO" id="GO:0003697">
    <property type="term" value="F:single-stranded DNA binding"/>
    <property type="evidence" value="ECO:0007669"/>
    <property type="project" value="InterPro"/>
</dbReference>
<dbReference type="Proteomes" id="UP000249590">
    <property type="component" value="Unassembled WGS sequence"/>
</dbReference>
<accession>A0A8B2NI43</accession>
<organism evidence="4 5">
    <name type="scientific">Acuticoccus sediminis</name>
    <dbReference type="NCBI Taxonomy" id="2184697"/>
    <lineage>
        <taxon>Bacteria</taxon>
        <taxon>Pseudomonadati</taxon>
        <taxon>Pseudomonadota</taxon>
        <taxon>Alphaproteobacteria</taxon>
        <taxon>Hyphomicrobiales</taxon>
        <taxon>Amorphaceae</taxon>
        <taxon>Acuticoccus</taxon>
    </lineage>
</organism>
<evidence type="ECO:0000256" key="1">
    <source>
        <dbReference type="ARBA" id="ARBA00023125"/>
    </source>
</evidence>
<reference evidence="4 5" key="1">
    <citation type="submission" date="2018-05" db="EMBL/GenBank/DDBJ databases">
        <title>Acuticoccus sediminis sp. nov., isolated from deep-sea sediment of Indian Ocean.</title>
        <authorList>
            <person name="Liu X."/>
            <person name="Lai Q."/>
            <person name="Du Y."/>
            <person name="Sun F."/>
            <person name="Zhang X."/>
            <person name="Wang S."/>
            <person name="Shao Z."/>
        </authorList>
    </citation>
    <scope>NUCLEOTIDE SEQUENCE [LARGE SCALE GENOMIC DNA]</scope>
    <source>
        <strain evidence="4 5">PTG4-2</strain>
    </source>
</reference>
<dbReference type="AlphaFoldDB" id="A0A8B2NI43"/>
<comment type="caution">
    <text evidence="4">The sequence shown here is derived from an EMBL/GenBank/DDBJ whole genome shotgun (WGS) entry which is preliminary data.</text>
</comment>
<dbReference type="InterPro" id="IPR000424">
    <property type="entry name" value="Primosome_PriB/ssb"/>
</dbReference>
<gene>
    <name evidence="4" type="ORF">DLJ53_21965</name>
</gene>
<feature type="compositionally biased region" description="Polar residues" evidence="3">
    <location>
        <begin position="51"/>
        <end position="68"/>
    </location>
</feature>
<evidence type="ECO:0000256" key="2">
    <source>
        <dbReference type="PROSITE-ProRule" id="PRU00252"/>
    </source>
</evidence>
<protein>
    <recommendedName>
        <fullName evidence="6">Single-stranded DNA-binding protein</fullName>
    </recommendedName>
</protein>
<feature type="region of interest" description="Disordered" evidence="3">
    <location>
        <begin position="1"/>
        <end position="34"/>
    </location>
</feature>